<protein>
    <submittedName>
        <fullName evidence="1">Uncharacterized protein</fullName>
    </submittedName>
</protein>
<dbReference type="EMBL" id="JAVRBK010000007">
    <property type="protein sequence ID" value="KAK5641492.1"/>
    <property type="molecule type" value="Genomic_DNA"/>
</dbReference>
<evidence type="ECO:0000313" key="1">
    <source>
        <dbReference type="EMBL" id="KAK5641492.1"/>
    </source>
</evidence>
<dbReference type="AlphaFoldDB" id="A0AAN7ZFF5"/>
<reference evidence="1 2" key="1">
    <citation type="journal article" date="2024" name="Insects">
        <title>An Improved Chromosome-Level Genome Assembly of the Firefly Pyrocoelia pectoralis.</title>
        <authorList>
            <person name="Fu X."/>
            <person name="Meyer-Rochow V.B."/>
            <person name="Ballantyne L."/>
            <person name="Zhu X."/>
        </authorList>
    </citation>
    <scope>NUCLEOTIDE SEQUENCE [LARGE SCALE GENOMIC DNA]</scope>
    <source>
        <strain evidence="1">XCY_ONT2</strain>
    </source>
</reference>
<organism evidence="1 2">
    <name type="scientific">Pyrocoelia pectoralis</name>
    <dbReference type="NCBI Taxonomy" id="417401"/>
    <lineage>
        <taxon>Eukaryota</taxon>
        <taxon>Metazoa</taxon>
        <taxon>Ecdysozoa</taxon>
        <taxon>Arthropoda</taxon>
        <taxon>Hexapoda</taxon>
        <taxon>Insecta</taxon>
        <taxon>Pterygota</taxon>
        <taxon>Neoptera</taxon>
        <taxon>Endopterygota</taxon>
        <taxon>Coleoptera</taxon>
        <taxon>Polyphaga</taxon>
        <taxon>Elateriformia</taxon>
        <taxon>Elateroidea</taxon>
        <taxon>Lampyridae</taxon>
        <taxon>Lampyrinae</taxon>
        <taxon>Pyrocoelia</taxon>
    </lineage>
</organism>
<accession>A0AAN7ZFF5</accession>
<dbReference type="Proteomes" id="UP001329430">
    <property type="component" value="Chromosome 7"/>
</dbReference>
<evidence type="ECO:0000313" key="2">
    <source>
        <dbReference type="Proteomes" id="UP001329430"/>
    </source>
</evidence>
<keyword evidence="2" id="KW-1185">Reference proteome</keyword>
<sequence length="133" mass="14869">MFIFPETDLLEKVVDLRLSGFTINVTPKMRSMLWTVACWTEGSLGCKWLDTEDPRLLIDDTDGLAEEDLDLALVGVVVQDRIAVVHPVEVTPSQDPVHVRIVRVQGEDPGLVLSLTNHLAVNHVPDQNLKMFL</sequence>
<comment type="caution">
    <text evidence="1">The sequence shown here is derived from an EMBL/GenBank/DDBJ whole genome shotgun (WGS) entry which is preliminary data.</text>
</comment>
<gene>
    <name evidence="1" type="ORF">RI129_010039</name>
</gene>
<proteinExistence type="predicted"/>
<name>A0AAN7ZFF5_9COLE</name>